<gene>
    <name evidence="1" type="ORF">HJG63_008116</name>
</gene>
<keyword evidence="2" id="KW-1185">Reference proteome</keyword>
<protein>
    <submittedName>
        <fullName evidence="1">Uncharacterized protein</fullName>
    </submittedName>
</protein>
<dbReference type="AlphaFoldDB" id="A0A7J8E8I6"/>
<proteinExistence type="predicted"/>
<sequence>MDEVSWAELSLPKSFRSHLGMGSAPAFIHSFALFMNVMPPLLIQSKSGCQALSNLHLPPPPEQLPGLTKRATPPLLPCCHLDSSPARCPSTSAWNSICTQVSHVFLLPFFSPTFLPGTLPHPTHFLFPVIICPLSLSIL</sequence>
<evidence type="ECO:0000313" key="1">
    <source>
        <dbReference type="EMBL" id="KAF6431605.1"/>
    </source>
</evidence>
<evidence type="ECO:0000313" key="2">
    <source>
        <dbReference type="Proteomes" id="UP000593571"/>
    </source>
</evidence>
<comment type="caution">
    <text evidence="1">The sequence shown here is derived from an EMBL/GenBank/DDBJ whole genome shotgun (WGS) entry which is preliminary data.</text>
</comment>
<accession>A0A7J8E8I6</accession>
<name>A0A7J8E8I6_ROUAE</name>
<dbReference type="EMBL" id="JACASE010000010">
    <property type="protein sequence ID" value="KAF6431605.1"/>
    <property type="molecule type" value="Genomic_DNA"/>
</dbReference>
<dbReference type="Proteomes" id="UP000593571">
    <property type="component" value="Unassembled WGS sequence"/>
</dbReference>
<reference evidence="1 2" key="1">
    <citation type="journal article" date="2020" name="Nature">
        <title>Six reference-quality genomes reveal evolution of bat adaptations.</title>
        <authorList>
            <person name="Jebb D."/>
            <person name="Huang Z."/>
            <person name="Pippel M."/>
            <person name="Hughes G.M."/>
            <person name="Lavrichenko K."/>
            <person name="Devanna P."/>
            <person name="Winkler S."/>
            <person name="Jermiin L.S."/>
            <person name="Skirmuntt E.C."/>
            <person name="Katzourakis A."/>
            <person name="Burkitt-Gray L."/>
            <person name="Ray D.A."/>
            <person name="Sullivan K.A.M."/>
            <person name="Roscito J.G."/>
            <person name="Kirilenko B.M."/>
            <person name="Davalos L.M."/>
            <person name="Corthals A.P."/>
            <person name="Power M.L."/>
            <person name="Jones G."/>
            <person name="Ransome R.D."/>
            <person name="Dechmann D.K.N."/>
            <person name="Locatelli A.G."/>
            <person name="Puechmaille S.J."/>
            <person name="Fedrigo O."/>
            <person name="Jarvis E.D."/>
            <person name="Hiller M."/>
            <person name="Vernes S.C."/>
            <person name="Myers E.W."/>
            <person name="Teeling E.C."/>
        </authorList>
    </citation>
    <scope>NUCLEOTIDE SEQUENCE [LARGE SCALE GENOMIC DNA]</scope>
    <source>
        <strain evidence="1">MRouAeg1</strain>
        <tissue evidence="1">Muscle</tissue>
    </source>
</reference>
<organism evidence="1 2">
    <name type="scientific">Rousettus aegyptiacus</name>
    <name type="common">Egyptian fruit bat</name>
    <name type="synonym">Pteropus aegyptiacus</name>
    <dbReference type="NCBI Taxonomy" id="9407"/>
    <lineage>
        <taxon>Eukaryota</taxon>
        <taxon>Metazoa</taxon>
        <taxon>Chordata</taxon>
        <taxon>Craniata</taxon>
        <taxon>Vertebrata</taxon>
        <taxon>Euteleostomi</taxon>
        <taxon>Mammalia</taxon>
        <taxon>Eutheria</taxon>
        <taxon>Laurasiatheria</taxon>
        <taxon>Chiroptera</taxon>
        <taxon>Yinpterochiroptera</taxon>
        <taxon>Pteropodoidea</taxon>
        <taxon>Pteropodidae</taxon>
        <taxon>Rousettinae</taxon>
        <taxon>Rousettus</taxon>
    </lineage>
</organism>